<dbReference type="AlphaFoldDB" id="A0A6A4WZT5"/>
<accession>A0A6A4WZT5</accession>
<dbReference type="PANTHER" id="PTHR14611:SF6">
    <property type="entry name" value="TECTONIC-2"/>
    <property type="match status" value="1"/>
</dbReference>
<dbReference type="InterPro" id="IPR011677">
    <property type="entry name" value="TCTN1-3_dom"/>
</dbReference>
<protein>
    <submittedName>
        <fullName evidence="3">Tectonic-2</fullName>
    </submittedName>
</protein>
<evidence type="ECO:0000313" key="3">
    <source>
        <dbReference type="EMBL" id="KAF0307702.1"/>
    </source>
</evidence>
<gene>
    <name evidence="3" type="primary">TCTN2_1</name>
    <name evidence="3" type="ORF">FJT64_002228</name>
</gene>
<dbReference type="Pfam" id="PF07773">
    <property type="entry name" value="TCTN_DUF1619"/>
    <property type="match status" value="1"/>
</dbReference>
<dbReference type="PANTHER" id="PTHR14611">
    <property type="entry name" value="TECTONIC FAMILY MEMBER"/>
    <property type="match status" value="1"/>
</dbReference>
<dbReference type="Proteomes" id="UP000440578">
    <property type="component" value="Unassembled WGS sequence"/>
</dbReference>
<feature type="region of interest" description="Disordered" evidence="1">
    <location>
        <begin position="65"/>
        <end position="96"/>
    </location>
</feature>
<dbReference type="EMBL" id="VIIS01000547">
    <property type="protein sequence ID" value="KAF0307702.1"/>
    <property type="molecule type" value="Genomic_DNA"/>
</dbReference>
<evidence type="ECO:0000259" key="2">
    <source>
        <dbReference type="Pfam" id="PF07773"/>
    </source>
</evidence>
<evidence type="ECO:0000313" key="4">
    <source>
        <dbReference type="Proteomes" id="UP000440578"/>
    </source>
</evidence>
<evidence type="ECO:0000256" key="1">
    <source>
        <dbReference type="SAM" id="MobiDB-lite"/>
    </source>
</evidence>
<keyword evidence="4" id="KW-1185">Reference proteome</keyword>
<sequence length="301" mass="31438">MDCEESPACPPSDPLGALSALRCSAPAAGQPPWHVLFCLSADRSPFLGQFHSAPTPADMELYRRSKPHWPETSGGGGGGEGDGYRSGSPLLTPSGRPLRLPRTLLDGRCAPAVPVPFLRPATVRCPVTDVRSACRERSPLDPSGYDQLSVLAGRSGAVVTARVQRLCGSAADEQVTQCPSRPIALDGDVCRNALVSLVLVFSWNGSQVVDATVNVTVADLAVLNGRVNVTQTVAVSFRHVAAGNSTAPSPEGSAARRLGKTGYHRDDVIISSTEPVNVTSADLPADQLGPLLTLQSGDSLD</sequence>
<organism evidence="3 4">
    <name type="scientific">Amphibalanus amphitrite</name>
    <name type="common">Striped barnacle</name>
    <name type="synonym">Balanus amphitrite</name>
    <dbReference type="NCBI Taxonomy" id="1232801"/>
    <lineage>
        <taxon>Eukaryota</taxon>
        <taxon>Metazoa</taxon>
        <taxon>Ecdysozoa</taxon>
        <taxon>Arthropoda</taxon>
        <taxon>Crustacea</taxon>
        <taxon>Multicrustacea</taxon>
        <taxon>Cirripedia</taxon>
        <taxon>Thoracica</taxon>
        <taxon>Thoracicalcarea</taxon>
        <taxon>Balanomorpha</taxon>
        <taxon>Balanoidea</taxon>
        <taxon>Balanidae</taxon>
        <taxon>Amphibalaninae</taxon>
        <taxon>Amphibalanus</taxon>
    </lineage>
</organism>
<reference evidence="3 4" key="1">
    <citation type="submission" date="2019-07" db="EMBL/GenBank/DDBJ databases">
        <title>Draft genome assembly of a fouling barnacle, Amphibalanus amphitrite (Darwin, 1854): The first reference genome for Thecostraca.</title>
        <authorList>
            <person name="Kim W."/>
        </authorList>
    </citation>
    <scope>NUCLEOTIDE SEQUENCE [LARGE SCALE GENOMIC DNA]</scope>
    <source>
        <strain evidence="3">SNU_AA5</strain>
        <tissue evidence="3">Soma without cirri and trophi</tissue>
    </source>
</reference>
<dbReference type="InterPro" id="IPR040354">
    <property type="entry name" value="TCTN1-3"/>
</dbReference>
<dbReference type="GO" id="GO:0060271">
    <property type="term" value="P:cilium assembly"/>
    <property type="evidence" value="ECO:0007669"/>
    <property type="project" value="TreeGrafter"/>
</dbReference>
<feature type="domain" description="Tectonic-1-3" evidence="2">
    <location>
        <begin position="81"/>
        <end position="239"/>
    </location>
</feature>
<comment type="caution">
    <text evidence="3">The sequence shown here is derived from an EMBL/GenBank/DDBJ whole genome shotgun (WGS) entry which is preliminary data.</text>
</comment>
<name>A0A6A4WZT5_AMPAM</name>
<proteinExistence type="predicted"/>